<dbReference type="InterPro" id="IPR019546">
    <property type="entry name" value="TAT_signal_bac_arc"/>
</dbReference>
<dbReference type="PANTHER" id="PTHR10134">
    <property type="entry name" value="CYTOCHROME B-C1 COMPLEX SUBUNIT RIESKE, MITOCHONDRIAL"/>
    <property type="match status" value="1"/>
</dbReference>
<dbReference type="RefSeq" id="WP_163228663.1">
    <property type="nucleotide sequence ID" value="NZ_BMLD01000009.1"/>
</dbReference>
<comment type="subcellular location">
    <subcellularLocation>
        <location evidence="2">Cell membrane</location>
        <topology evidence="2">Single-pass membrane protein</topology>
    </subcellularLocation>
</comment>
<evidence type="ECO:0000256" key="9">
    <source>
        <dbReference type="ARBA" id="ARBA00022692"/>
    </source>
</evidence>
<comment type="catalytic activity">
    <reaction evidence="19 20">
        <text>a quinol + 2 Fe(III)-[cytochrome c](out) = a quinone + 2 Fe(II)-[cytochrome c](out) + 2 H(+)(out)</text>
        <dbReference type="Rhea" id="RHEA:11484"/>
        <dbReference type="Rhea" id="RHEA-COMP:10350"/>
        <dbReference type="Rhea" id="RHEA-COMP:14399"/>
        <dbReference type="ChEBI" id="CHEBI:15378"/>
        <dbReference type="ChEBI" id="CHEBI:24646"/>
        <dbReference type="ChEBI" id="CHEBI:29033"/>
        <dbReference type="ChEBI" id="CHEBI:29034"/>
        <dbReference type="ChEBI" id="CHEBI:132124"/>
        <dbReference type="EC" id="7.1.1.8"/>
    </reaction>
</comment>
<name>A0ABU1N3D3_9CAUL</name>
<comment type="miscellaneous">
    <text evidence="20">The Rieske protein is a high potential 2Fe-2S protein.</text>
</comment>
<dbReference type="Proteomes" id="UP001262754">
    <property type="component" value="Unassembled WGS sequence"/>
</dbReference>
<evidence type="ECO:0000256" key="12">
    <source>
        <dbReference type="ARBA" id="ARBA00022967"/>
    </source>
</evidence>
<protein>
    <recommendedName>
        <fullName evidence="6 20">Ubiquinol-cytochrome c reductase iron-sulfur subunit</fullName>
        <ecNumber evidence="5 20">7.1.1.8</ecNumber>
    </recommendedName>
</protein>
<dbReference type="InterPro" id="IPR017941">
    <property type="entry name" value="Rieske_2Fe-2S"/>
</dbReference>
<organism evidence="23 24">
    <name type="scientific">Caulobacter rhizosphaerae</name>
    <dbReference type="NCBI Taxonomy" id="2010972"/>
    <lineage>
        <taxon>Bacteria</taxon>
        <taxon>Pseudomonadati</taxon>
        <taxon>Pseudomonadota</taxon>
        <taxon>Alphaproteobacteria</taxon>
        <taxon>Caulobacterales</taxon>
        <taxon>Caulobacteraceae</taxon>
        <taxon>Caulobacter</taxon>
    </lineage>
</organism>
<evidence type="ECO:0000256" key="19">
    <source>
        <dbReference type="ARBA" id="ARBA00029351"/>
    </source>
</evidence>
<evidence type="ECO:0000256" key="11">
    <source>
        <dbReference type="ARBA" id="ARBA00022723"/>
    </source>
</evidence>
<dbReference type="Pfam" id="PF10399">
    <property type="entry name" value="UCR_Fe-S_N"/>
    <property type="match status" value="1"/>
</dbReference>
<comment type="cofactor">
    <cofactor evidence="20">
        <name>[2Fe-2S] cluster</name>
        <dbReference type="ChEBI" id="CHEBI:190135"/>
    </cofactor>
    <text evidence="20">Binds 1 [2Fe-2S] cluster per subunit.</text>
</comment>
<evidence type="ECO:0000256" key="3">
    <source>
        <dbReference type="ARBA" id="ARBA00010651"/>
    </source>
</evidence>
<dbReference type="NCBIfam" id="TIGR01409">
    <property type="entry name" value="TAT_signal_seq"/>
    <property type="match status" value="1"/>
</dbReference>
<dbReference type="PROSITE" id="PS51318">
    <property type="entry name" value="TAT"/>
    <property type="match status" value="1"/>
</dbReference>
<evidence type="ECO:0000256" key="18">
    <source>
        <dbReference type="ARBA" id="ARBA00023157"/>
    </source>
</evidence>
<dbReference type="CDD" id="cd03470">
    <property type="entry name" value="Rieske_cytochrome_bc1"/>
    <property type="match status" value="1"/>
</dbReference>
<evidence type="ECO:0000313" key="23">
    <source>
        <dbReference type="EMBL" id="MDR6532959.1"/>
    </source>
</evidence>
<evidence type="ECO:0000256" key="10">
    <source>
        <dbReference type="ARBA" id="ARBA00022714"/>
    </source>
</evidence>
<keyword evidence="7 20" id="KW-0813">Transport</keyword>
<evidence type="ECO:0000256" key="5">
    <source>
        <dbReference type="ARBA" id="ARBA00012951"/>
    </source>
</evidence>
<dbReference type="EC" id="7.1.1.8" evidence="5 20"/>
<feature type="domain" description="Rieske" evidence="22">
    <location>
        <begin position="86"/>
        <end position="181"/>
    </location>
</feature>
<evidence type="ECO:0000256" key="8">
    <source>
        <dbReference type="ARBA" id="ARBA00022475"/>
    </source>
</evidence>
<evidence type="ECO:0000256" key="4">
    <source>
        <dbReference type="ARBA" id="ARBA00011649"/>
    </source>
</evidence>
<evidence type="ECO:0000256" key="20">
    <source>
        <dbReference type="RuleBase" id="RU004494"/>
    </source>
</evidence>
<comment type="function">
    <text evidence="1">Component of the ubiquinol-cytochrome c reductase complex (complex III or cytochrome b-c1 complex), which is a respiratory chain that generates an electrochemical potential coupled to ATP synthesis.</text>
</comment>
<dbReference type="Gene3D" id="2.102.10.10">
    <property type="entry name" value="Rieske [2Fe-2S] iron-sulphur domain"/>
    <property type="match status" value="1"/>
</dbReference>
<evidence type="ECO:0000256" key="6">
    <source>
        <dbReference type="ARBA" id="ARBA00019816"/>
    </source>
</evidence>
<gene>
    <name evidence="23" type="ORF">J2800_003720</name>
</gene>
<keyword evidence="13 20" id="KW-0249">Electron transport</keyword>
<keyword evidence="16" id="KW-0411">Iron-sulfur</keyword>
<evidence type="ECO:0000313" key="24">
    <source>
        <dbReference type="Proteomes" id="UP001262754"/>
    </source>
</evidence>
<evidence type="ECO:0000256" key="2">
    <source>
        <dbReference type="ARBA" id="ARBA00004162"/>
    </source>
</evidence>
<evidence type="ECO:0000256" key="16">
    <source>
        <dbReference type="ARBA" id="ARBA00023014"/>
    </source>
</evidence>
<evidence type="ECO:0000256" key="14">
    <source>
        <dbReference type="ARBA" id="ARBA00022989"/>
    </source>
</evidence>
<keyword evidence="10" id="KW-0001">2Fe-2S</keyword>
<dbReference type="InterPro" id="IPR006317">
    <property type="entry name" value="Ubiquinol_cyt_c_Rdtase_Fe-S-su"/>
</dbReference>
<dbReference type="EMBL" id="JAVDRL010000011">
    <property type="protein sequence ID" value="MDR6532959.1"/>
    <property type="molecule type" value="Genomic_DNA"/>
</dbReference>
<keyword evidence="8" id="KW-1003">Cell membrane</keyword>
<comment type="similarity">
    <text evidence="3">Belongs to the Rieske iron-sulfur protein family.</text>
</comment>
<keyword evidence="12" id="KW-1278">Translocase</keyword>
<evidence type="ECO:0000259" key="22">
    <source>
        <dbReference type="PROSITE" id="PS51296"/>
    </source>
</evidence>
<reference evidence="23 24" key="1">
    <citation type="submission" date="2023-07" db="EMBL/GenBank/DDBJ databases">
        <title>Sorghum-associated microbial communities from plants grown in Nebraska, USA.</title>
        <authorList>
            <person name="Schachtman D."/>
        </authorList>
    </citation>
    <scope>NUCLEOTIDE SEQUENCE [LARGE SCALE GENOMIC DNA]</scope>
    <source>
        <strain evidence="23 24">DS2154</strain>
    </source>
</reference>
<dbReference type="InterPro" id="IPR006311">
    <property type="entry name" value="TAT_signal"/>
</dbReference>
<proteinExistence type="inferred from homology"/>
<evidence type="ECO:0000256" key="21">
    <source>
        <dbReference type="RuleBase" id="RU004497"/>
    </source>
</evidence>
<accession>A0ABU1N3D3</accession>
<keyword evidence="17 20" id="KW-0472">Membrane</keyword>
<dbReference type="InterPro" id="IPR005805">
    <property type="entry name" value="Rieske_Fe-S_prot_C"/>
</dbReference>
<feature type="transmembrane region" description="Helical" evidence="20">
    <location>
        <begin position="23"/>
        <end position="44"/>
    </location>
</feature>
<dbReference type="InterPro" id="IPR014349">
    <property type="entry name" value="Rieske_Fe-S_prot"/>
</dbReference>
<keyword evidence="14 20" id="KW-1133">Transmembrane helix</keyword>
<dbReference type="SUPFAM" id="SSF50022">
    <property type="entry name" value="ISP domain"/>
    <property type="match status" value="1"/>
</dbReference>
<evidence type="ECO:0000256" key="13">
    <source>
        <dbReference type="ARBA" id="ARBA00022982"/>
    </source>
</evidence>
<keyword evidence="15" id="KW-0408">Iron</keyword>
<dbReference type="PRINTS" id="PR00162">
    <property type="entry name" value="RIESKE"/>
</dbReference>
<keyword evidence="24" id="KW-1185">Reference proteome</keyword>
<dbReference type="NCBIfam" id="TIGR01416">
    <property type="entry name" value="Rieske_proteo"/>
    <property type="match status" value="1"/>
</dbReference>
<evidence type="ECO:0000256" key="1">
    <source>
        <dbReference type="ARBA" id="ARBA00002444"/>
    </source>
</evidence>
<dbReference type="InterPro" id="IPR019470">
    <property type="entry name" value="Ubiq_cytC_Rdtase_Fe-S_su_TAT"/>
</dbReference>
<sequence length="183" mass="19480">MADTAVGAKTDPAHGEDPSRRDFIYIATMAVAAGGAAAIAWPFIDQMNPSADTRALASIEFDVTKVPEGQQVVVKWRGKPLFVRNRTKAEIAKAVADDGASMKDPEKDSARVKPGKSQWLIVGGNCTHLGCVPTFGGGEYGGWFCPCHGSVYDTSGRIRKGPAPKNLVVPEYAFLSDTKVKIG</sequence>
<dbReference type="PROSITE" id="PS51296">
    <property type="entry name" value="RIESKE"/>
    <property type="match status" value="1"/>
</dbReference>
<keyword evidence="9 20" id="KW-0812">Transmembrane</keyword>
<comment type="caution">
    <text evidence="23">The sequence shown here is derived from an EMBL/GenBank/DDBJ whole genome shotgun (WGS) entry which is preliminary data.</text>
</comment>
<comment type="subunit">
    <text evidence="4 21">The main subunits of complex b-c1 are: cytochrome b, cytochrome c1 and the Rieske protein.</text>
</comment>
<evidence type="ECO:0000256" key="7">
    <source>
        <dbReference type="ARBA" id="ARBA00022448"/>
    </source>
</evidence>
<evidence type="ECO:0000256" key="15">
    <source>
        <dbReference type="ARBA" id="ARBA00023004"/>
    </source>
</evidence>
<dbReference type="Pfam" id="PF00355">
    <property type="entry name" value="Rieske"/>
    <property type="match status" value="1"/>
</dbReference>
<keyword evidence="18" id="KW-1015">Disulfide bond</keyword>
<evidence type="ECO:0000256" key="17">
    <source>
        <dbReference type="ARBA" id="ARBA00023136"/>
    </source>
</evidence>
<keyword evidence="11" id="KW-0479">Metal-binding</keyword>
<dbReference type="Gene3D" id="1.20.5.510">
    <property type="entry name" value="Single helix bin"/>
    <property type="match status" value="1"/>
</dbReference>
<dbReference type="InterPro" id="IPR036922">
    <property type="entry name" value="Rieske_2Fe-2S_sf"/>
</dbReference>